<dbReference type="Pfam" id="PF07396">
    <property type="entry name" value="Porin_O_P"/>
    <property type="match status" value="1"/>
</dbReference>
<dbReference type="InterPro" id="IPR010870">
    <property type="entry name" value="Porin_O/P"/>
</dbReference>
<sequence>MALQCFSFVGFAQNQPHTNDSISKKDLDVYIQKRVEELLATRQSTEKAVTEKKWYEVIGVRGYIQTRYNRLLETNDALGCEQCDKSWGRNGGFFIRRARIVFSGQISPTVFFSLQPDFASSVFSDKVNFLQLRDAYMDIGLEKTNQFRVRIGQSKIPFGFENLQSSQNRLPLDRNDGLNSAALNERDLGVFFYWASTKQRKLFSFLANARLKGSGDYGVFAFGVYNGQNGNMPELNDKLYAVARLTWPFKIKEQIFETSVQAYSGKYVIPQVSTGVSTTNNNSYRDQRLAGSFIMYAQPFGFQAEYSIGNGPTFDKNTLSIRNKKQSGGYVQTMYRLDFGKHILFPFARYSYFDGGKKYELDARSYQVNDIDIGLEWQPYKQFELVAMYAISKRRYEDFSKQNNLQQGRLLRLQAQLNF</sequence>
<gene>
    <name evidence="1" type="ORF">SAMN05421780_10332</name>
</gene>
<evidence type="ECO:0000313" key="2">
    <source>
        <dbReference type="Proteomes" id="UP000199514"/>
    </source>
</evidence>
<dbReference type="AlphaFoldDB" id="A0A1I1GPF0"/>
<evidence type="ECO:0000313" key="1">
    <source>
        <dbReference type="EMBL" id="SFC13162.1"/>
    </source>
</evidence>
<dbReference type="Gene3D" id="2.40.160.10">
    <property type="entry name" value="Porin"/>
    <property type="match status" value="1"/>
</dbReference>
<dbReference type="RefSeq" id="WP_177199854.1">
    <property type="nucleotide sequence ID" value="NZ_FOLE01000003.1"/>
</dbReference>
<reference evidence="1 2" key="1">
    <citation type="submission" date="2016-10" db="EMBL/GenBank/DDBJ databases">
        <authorList>
            <person name="de Groot N.N."/>
        </authorList>
    </citation>
    <scope>NUCLEOTIDE SEQUENCE [LARGE SCALE GENOMIC DNA]</scope>
    <source>
        <strain evidence="1 2">DSM 6793</strain>
    </source>
</reference>
<name>A0A1I1GPF0_9BACT</name>
<dbReference type="Proteomes" id="UP000199514">
    <property type="component" value="Unassembled WGS sequence"/>
</dbReference>
<dbReference type="InterPro" id="IPR023614">
    <property type="entry name" value="Porin_dom_sf"/>
</dbReference>
<dbReference type="EMBL" id="FOLE01000003">
    <property type="protein sequence ID" value="SFC13162.1"/>
    <property type="molecule type" value="Genomic_DNA"/>
</dbReference>
<keyword evidence="2" id="KW-1185">Reference proteome</keyword>
<dbReference type="STRING" id="927664.SAMN05421780_10332"/>
<organism evidence="1 2">
    <name type="scientific">Flexibacter flexilis DSM 6793</name>
    <dbReference type="NCBI Taxonomy" id="927664"/>
    <lineage>
        <taxon>Bacteria</taxon>
        <taxon>Pseudomonadati</taxon>
        <taxon>Bacteroidota</taxon>
        <taxon>Cytophagia</taxon>
        <taxon>Cytophagales</taxon>
        <taxon>Flexibacteraceae</taxon>
        <taxon>Flexibacter</taxon>
    </lineage>
</organism>
<proteinExistence type="predicted"/>
<dbReference type="SUPFAM" id="SSF56935">
    <property type="entry name" value="Porins"/>
    <property type="match status" value="1"/>
</dbReference>
<protein>
    <submittedName>
        <fullName evidence="1">Phosphate-selective porin</fullName>
    </submittedName>
</protein>
<accession>A0A1I1GPF0</accession>